<reference evidence="12" key="1">
    <citation type="journal article" date="2017" name="Nature">
        <title>The sunflower genome provides insights into oil metabolism, flowering and Asterid evolution.</title>
        <authorList>
            <person name="Badouin H."/>
            <person name="Gouzy J."/>
            <person name="Grassa C.J."/>
            <person name="Murat F."/>
            <person name="Staton S.E."/>
            <person name="Cottret L."/>
            <person name="Lelandais-Briere C."/>
            <person name="Owens G.L."/>
            <person name="Carrere S."/>
            <person name="Mayjonade B."/>
            <person name="Legrand L."/>
            <person name="Gill N."/>
            <person name="Kane N.C."/>
            <person name="Bowers J.E."/>
            <person name="Hubner S."/>
            <person name="Bellec A."/>
            <person name="Berard A."/>
            <person name="Berges H."/>
            <person name="Blanchet N."/>
            <person name="Boniface M.C."/>
            <person name="Brunel D."/>
            <person name="Catrice O."/>
            <person name="Chaidir N."/>
            <person name="Claudel C."/>
            <person name="Donnadieu C."/>
            <person name="Faraut T."/>
            <person name="Fievet G."/>
            <person name="Helmstetter N."/>
            <person name="King M."/>
            <person name="Knapp S.J."/>
            <person name="Lai Z."/>
            <person name="Le Paslier M.C."/>
            <person name="Lippi Y."/>
            <person name="Lorenzon L."/>
            <person name="Mandel J.R."/>
            <person name="Marage G."/>
            <person name="Marchand G."/>
            <person name="Marquand E."/>
            <person name="Bret-Mestries E."/>
            <person name="Morien E."/>
            <person name="Nambeesan S."/>
            <person name="Nguyen T."/>
            <person name="Pegot-Espagnet P."/>
            <person name="Pouilly N."/>
            <person name="Raftis F."/>
            <person name="Sallet E."/>
            <person name="Schiex T."/>
            <person name="Thomas J."/>
            <person name="Vandecasteele C."/>
            <person name="Vares D."/>
            <person name="Vear F."/>
            <person name="Vautrin S."/>
            <person name="Crespi M."/>
            <person name="Mangin B."/>
            <person name="Burke J.M."/>
            <person name="Salse J."/>
            <person name="Munos S."/>
            <person name="Vincourt P."/>
            <person name="Rieseberg L.H."/>
            <person name="Langlade N.B."/>
        </authorList>
    </citation>
    <scope>NUCLEOTIDE SEQUENCE</scope>
    <source>
        <tissue evidence="12">Leaves</tissue>
    </source>
</reference>
<evidence type="ECO:0000256" key="1">
    <source>
        <dbReference type="ARBA" id="ARBA00004251"/>
    </source>
</evidence>
<dbReference type="OrthoDB" id="442066at2759"/>
<dbReference type="EMBL" id="MNCJ02000330">
    <property type="protein sequence ID" value="KAF5763105.1"/>
    <property type="molecule type" value="Genomic_DNA"/>
</dbReference>
<comment type="similarity">
    <text evidence="2">Belongs to the RLP family.</text>
</comment>
<evidence type="ECO:0000313" key="12">
    <source>
        <dbReference type="EMBL" id="KAF5763105.1"/>
    </source>
</evidence>
<evidence type="ECO:0000256" key="3">
    <source>
        <dbReference type="ARBA" id="ARBA00022475"/>
    </source>
</evidence>
<keyword evidence="3" id="KW-1003">Cell membrane</keyword>
<dbReference type="Gramene" id="mRNA:HanXRQr2_Chr15g0676431">
    <property type="protein sequence ID" value="CDS:HanXRQr2_Chr15g0676431.1"/>
    <property type="gene ID" value="HanXRQr2_Chr15g0676431"/>
</dbReference>
<comment type="caution">
    <text evidence="12">The sequence shown here is derived from an EMBL/GenBank/DDBJ whole genome shotgun (WGS) entry which is preliminary data.</text>
</comment>
<dbReference type="InterPro" id="IPR032675">
    <property type="entry name" value="LRR_dom_sf"/>
</dbReference>
<feature type="transmembrane region" description="Helical" evidence="11">
    <location>
        <begin position="243"/>
        <end position="263"/>
    </location>
</feature>
<keyword evidence="13" id="KW-1185">Reference proteome</keyword>
<evidence type="ECO:0000313" key="13">
    <source>
        <dbReference type="Proteomes" id="UP000215914"/>
    </source>
</evidence>
<dbReference type="AlphaFoldDB" id="A0A9K3H0Z0"/>
<dbReference type="Gene3D" id="3.80.10.10">
    <property type="entry name" value="Ribonuclease Inhibitor"/>
    <property type="match status" value="1"/>
</dbReference>
<organism evidence="12 13">
    <name type="scientific">Helianthus annuus</name>
    <name type="common">Common sunflower</name>
    <dbReference type="NCBI Taxonomy" id="4232"/>
    <lineage>
        <taxon>Eukaryota</taxon>
        <taxon>Viridiplantae</taxon>
        <taxon>Streptophyta</taxon>
        <taxon>Embryophyta</taxon>
        <taxon>Tracheophyta</taxon>
        <taxon>Spermatophyta</taxon>
        <taxon>Magnoliopsida</taxon>
        <taxon>eudicotyledons</taxon>
        <taxon>Gunneridae</taxon>
        <taxon>Pentapetalae</taxon>
        <taxon>asterids</taxon>
        <taxon>campanulids</taxon>
        <taxon>Asterales</taxon>
        <taxon>Asteraceae</taxon>
        <taxon>Asteroideae</taxon>
        <taxon>Heliantheae alliance</taxon>
        <taxon>Heliantheae</taxon>
        <taxon>Helianthus</taxon>
    </lineage>
</organism>
<keyword evidence="6" id="KW-0677">Repeat</keyword>
<dbReference type="GO" id="GO:0005886">
    <property type="term" value="C:plasma membrane"/>
    <property type="evidence" value="ECO:0007669"/>
    <property type="project" value="UniProtKB-SubCell"/>
</dbReference>
<reference evidence="12" key="2">
    <citation type="submission" date="2020-06" db="EMBL/GenBank/DDBJ databases">
        <title>Helianthus annuus Genome sequencing and assembly Release 2.</title>
        <authorList>
            <person name="Gouzy J."/>
            <person name="Langlade N."/>
            <person name="Munos S."/>
        </authorList>
    </citation>
    <scope>NUCLEOTIDE SEQUENCE</scope>
    <source>
        <tissue evidence="12">Leaves</tissue>
    </source>
</reference>
<dbReference type="Proteomes" id="UP000215914">
    <property type="component" value="Unassembled WGS sequence"/>
</dbReference>
<evidence type="ECO:0000256" key="5">
    <source>
        <dbReference type="ARBA" id="ARBA00022692"/>
    </source>
</evidence>
<evidence type="ECO:0000256" key="7">
    <source>
        <dbReference type="ARBA" id="ARBA00022989"/>
    </source>
</evidence>
<evidence type="ECO:0000256" key="10">
    <source>
        <dbReference type="ARBA" id="ARBA00023180"/>
    </source>
</evidence>
<keyword evidence="4" id="KW-0433">Leucine-rich repeat</keyword>
<comment type="subcellular location">
    <subcellularLocation>
        <location evidence="1">Cell membrane</location>
        <topology evidence="1">Single-pass type I membrane protein</topology>
    </subcellularLocation>
</comment>
<dbReference type="SUPFAM" id="SSF52058">
    <property type="entry name" value="L domain-like"/>
    <property type="match status" value="1"/>
</dbReference>
<evidence type="ECO:0000256" key="6">
    <source>
        <dbReference type="ARBA" id="ARBA00022737"/>
    </source>
</evidence>
<dbReference type="FunFam" id="3.80.10.10:FF:000111">
    <property type="entry name" value="LRR receptor-like serine/threonine-protein kinase ERECTA"/>
    <property type="match status" value="1"/>
</dbReference>
<evidence type="ECO:0000256" key="2">
    <source>
        <dbReference type="ARBA" id="ARBA00009592"/>
    </source>
</evidence>
<keyword evidence="7 11" id="KW-1133">Transmembrane helix</keyword>
<dbReference type="PRINTS" id="PR00019">
    <property type="entry name" value="LEURICHRPT"/>
</dbReference>
<dbReference type="InterPro" id="IPR001611">
    <property type="entry name" value="Leu-rich_rpt"/>
</dbReference>
<evidence type="ECO:0000256" key="4">
    <source>
        <dbReference type="ARBA" id="ARBA00022614"/>
    </source>
</evidence>
<keyword evidence="9" id="KW-0675">Receptor</keyword>
<dbReference type="PANTHER" id="PTHR27004:SF428">
    <property type="entry name" value="OS01G0160600 PROTEIN"/>
    <property type="match status" value="1"/>
</dbReference>
<keyword evidence="8 11" id="KW-0472">Membrane</keyword>
<evidence type="ECO:0000256" key="11">
    <source>
        <dbReference type="SAM" id="Phobius"/>
    </source>
</evidence>
<dbReference type="InterPro" id="IPR025875">
    <property type="entry name" value="Leu-rich_rpt_4"/>
</dbReference>
<dbReference type="Pfam" id="PF12799">
    <property type="entry name" value="LRR_4"/>
    <property type="match status" value="1"/>
</dbReference>
<dbReference type="PANTHER" id="PTHR27004">
    <property type="entry name" value="RECEPTOR-LIKE PROTEIN 12 ISOFORM X1"/>
    <property type="match status" value="1"/>
</dbReference>
<gene>
    <name evidence="12" type="ORF">HanXRQr2_Chr15g0676431</name>
</gene>
<proteinExistence type="inferred from homology"/>
<keyword evidence="10" id="KW-0325">Glycoprotein</keyword>
<evidence type="ECO:0000256" key="9">
    <source>
        <dbReference type="ARBA" id="ARBA00023170"/>
    </source>
</evidence>
<sequence>MQVLVLRGNKLNGTLHTSNTETPFPKLRILDLSSNEFTGLLPSKYFTNFKAMMSVDGAASGEFYMDGKSMYYDTVELGVKGLRLHLERISVVYNTIDLSVNTFEGEIPDTIGQLRSLRFLNLSRNSLTGRIPTNLTNLVRLEHLDLSSNKMVGKIPGQLASLTFLVVVNFSQNQLQGAIPKGGQFNTFDGSSFQGNDGLCGFPLTKNCGDDGVSSSLMPGEDEDEDEDEDDTFFNGFSWESVAMGYGFGMLIGLGIGWFVFYLGKPRWVIRITEKQPIQT</sequence>
<accession>A0A9K3H0Z0</accession>
<dbReference type="Pfam" id="PF00560">
    <property type="entry name" value="LRR_1"/>
    <property type="match status" value="1"/>
</dbReference>
<protein>
    <submittedName>
        <fullName evidence="12">Leucine-rich repeat domain superfamily</fullName>
    </submittedName>
</protein>
<evidence type="ECO:0000256" key="8">
    <source>
        <dbReference type="ARBA" id="ARBA00023136"/>
    </source>
</evidence>
<name>A0A9K3H0Z0_HELAN</name>
<keyword evidence="5 11" id="KW-0812">Transmembrane</keyword>